<reference evidence="2 3" key="1">
    <citation type="submission" date="2023-07" db="EMBL/GenBank/DDBJ databases">
        <title>Sorghum-associated microbial communities from plants grown in Nebraska, USA.</title>
        <authorList>
            <person name="Schachtman D."/>
        </authorList>
    </citation>
    <scope>NUCLEOTIDE SEQUENCE [LARGE SCALE GENOMIC DNA]</scope>
    <source>
        <strain evidence="2 3">CC351</strain>
    </source>
</reference>
<protein>
    <recommendedName>
        <fullName evidence="1">Knr4/Smi1-like domain-containing protein</fullName>
    </recommendedName>
</protein>
<evidence type="ECO:0000259" key="1">
    <source>
        <dbReference type="Pfam" id="PF09346"/>
    </source>
</evidence>
<evidence type="ECO:0000313" key="3">
    <source>
        <dbReference type="Proteomes" id="UP001235513"/>
    </source>
</evidence>
<comment type="caution">
    <text evidence="2">The sequence shown here is derived from an EMBL/GenBank/DDBJ whole genome shotgun (WGS) entry which is preliminary data.</text>
</comment>
<dbReference type="Gene3D" id="3.40.1580.10">
    <property type="entry name" value="SMI1/KNR4-like"/>
    <property type="match status" value="1"/>
</dbReference>
<organism evidence="2 3">
    <name type="scientific">Chryseobacterium lathyri</name>
    <dbReference type="NCBI Taxonomy" id="395933"/>
    <lineage>
        <taxon>Bacteria</taxon>
        <taxon>Pseudomonadati</taxon>
        <taxon>Bacteroidota</taxon>
        <taxon>Flavobacteriia</taxon>
        <taxon>Flavobacteriales</taxon>
        <taxon>Weeksellaceae</taxon>
        <taxon>Chryseobacterium group</taxon>
        <taxon>Chryseobacterium</taxon>
    </lineage>
</organism>
<dbReference type="SUPFAM" id="SSF160631">
    <property type="entry name" value="SMI1/KNR4-like"/>
    <property type="match status" value="1"/>
</dbReference>
<sequence length="159" mass="19062">MDDKEQNRLILFRDHFEHEGVNNFTTANYFQIQEFENNNKVLVPSDLKQYFLLINGSGGSPLENLYEFYSIDRINTVFNEFKDWDGIPEYHRLDFQKLKNVFIFGNYEFNLYSFGIELFDTLPSTNRIFTFCGEEYKVVANNFEDFTDIYLNNQEEIFI</sequence>
<name>A0ABT9SIA4_9FLAO</name>
<proteinExistence type="predicted"/>
<feature type="domain" description="Knr4/Smi1-like" evidence="1">
    <location>
        <begin position="31"/>
        <end position="147"/>
    </location>
</feature>
<dbReference type="InterPro" id="IPR018958">
    <property type="entry name" value="Knr4/Smi1-like_dom"/>
</dbReference>
<dbReference type="Pfam" id="PF09346">
    <property type="entry name" value="SMI1_KNR4"/>
    <property type="match status" value="1"/>
</dbReference>
<evidence type="ECO:0000313" key="2">
    <source>
        <dbReference type="EMBL" id="MDP9959167.1"/>
    </source>
</evidence>
<dbReference type="EMBL" id="JAUSRL010000002">
    <property type="protein sequence ID" value="MDP9959167.1"/>
    <property type="molecule type" value="Genomic_DNA"/>
</dbReference>
<accession>A0ABT9SIA4</accession>
<keyword evidence="3" id="KW-1185">Reference proteome</keyword>
<dbReference type="RefSeq" id="WP_306841778.1">
    <property type="nucleotide sequence ID" value="NZ_JAUSRL010000002.1"/>
</dbReference>
<dbReference type="Proteomes" id="UP001235513">
    <property type="component" value="Unassembled WGS sequence"/>
</dbReference>
<dbReference type="InterPro" id="IPR037883">
    <property type="entry name" value="Knr4/Smi1-like_sf"/>
</dbReference>
<gene>
    <name evidence="2" type="ORF">J2T04_001046</name>
</gene>